<accession>A0A4Y1MQY2</accession>
<geneLocation type="plasmid" evidence="1">
    <name>p3-AD2</name>
</geneLocation>
<evidence type="ECO:0000313" key="1">
    <source>
        <dbReference type="EMBL" id="AWV20009.1"/>
    </source>
</evidence>
<organism evidence="1">
    <name type="scientific">Roseomonas mucosa</name>
    <dbReference type="NCBI Taxonomy" id="207340"/>
    <lineage>
        <taxon>Bacteria</taxon>
        <taxon>Pseudomonadati</taxon>
        <taxon>Pseudomonadota</taxon>
        <taxon>Alphaproteobacteria</taxon>
        <taxon>Acetobacterales</taxon>
        <taxon>Roseomonadaceae</taxon>
        <taxon>Roseomonas</taxon>
    </lineage>
</organism>
<reference evidence="1" key="1">
    <citation type="submission" date="2017-12" db="EMBL/GenBank/DDBJ databases">
        <authorList>
            <person name="Martens C."/>
            <person name="Dahlstrom E."/>
            <person name="Barbian K."/>
            <person name="Sykora L."/>
            <person name="Ricklefs S."/>
            <person name="Bruno D."/>
            <person name="Anzick I."/>
            <person name="Myles I."/>
            <person name="Datta S.K."/>
        </authorList>
    </citation>
    <scope>NUCLEOTIDE SEQUENCE</scope>
    <source>
        <strain evidence="1">AD2</strain>
        <plasmid evidence="1">p3-AD2</plasmid>
    </source>
</reference>
<dbReference type="AlphaFoldDB" id="A0A4Y1MQY2"/>
<keyword evidence="1" id="KW-0614">Plasmid</keyword>
<protein>
    <submittedName>
        <fullName evidence="1">Uncharacterized protein</fullName>
    </submittedName>
</protein>
<gene>
    <name evidence="1" type="ORF">RADP37_05500</name>
</gene>
<dbReference type="EMBL" id="CP025184">
    <property type="protein sequence ID" value="AWV20009.1"/>
    <property type="molecule type" value="Genomic_DNA"/>
</dbReference>
<proteinExistence type="predicted"/>
<name>A0A4Y1MQY2_9PROT</name>
<sequence>MAVRLAALQGRERRGRPLNAYDMLRQNPRQRDPLLRVGEHRRGRRREEENRFLLPLDPLKETEHEEVENEGPGRQIVPWWIWYPDDWEPD</sequence>